<dbReference type="WBParaSite" id="L893_g26430.t1">
    <property type="protein sequence ID" value="L893_g26430.t1"/>
    <property type="gene ID" value="L893_g26430"/>
</dbReference>
<keyword evidence="1" id="KW-1185">Reference proteome</keyword>
<proteinExistence type="predicted"/>
<evidence type="ECO:0000313" key="1">
    <source>
        <dbReference type="Proteomes" id="UP000095287"/>
    </source>
</evidence>
<protein>
    <submittedName>
        <fullName evidence="2">Uncharacterized protein</fullName>
    </submittedName>
</protein>
<evidence type="ECO:0000313" key="2">
    <source>
        <dbReference type="WBParaSite" id="L893_g26430.t1"/>
    </source>
</evidence>
<accession>A0A1I7ZI36</accession>
<reference evidence="2" key="1">
    <citation type="submission" date="2016-11" db="UniProtKB">
        <authorList>
            <consortium name="WormBaseParasite"/>
        </authorList>
    </citation>
    <scope>IDENTIFICATION</scope>
</reference>
<dbReference type="AlphaFoldDB" id="A0A1I7ZI36"/>
<sequence>MEASSTKASCSLIDKISPIAQKTGRRRNCVLQRLSLLLIVHIDHCYERDEGVTLFLLTSSPSEDRPLARRLRSDSLKCSKPQSRLTLLDDHFAREEAVVELKRCARGPWRLSPTISERIAQFGEPVHSP</sequence>
<organism evidence="1 2">
    <name type="scientific">Steinernema glaseri</name>
    <dbReference type="NCBI Taxonomy" id="37863"/>
    <lineage>
        <taxon>Eukaryota</taxon>
        <taxon>Metazoa</taxon>
        <taxon>Ecdysozoa</taxon>
        <taxon>Nematoda</taxon>
        <taxon>Chromadorea</taxon>
        <taxon>Rhabditida</taxon>
        <taxon>Tylenchina</taxon>
        <taxon>Panagrolaimomorpha</taxon>
        <taxon>Strongyloidoidea</taxon>
        <taxon>Steinernematidae</taxon>
        <taxon>Steinernema</taxon>
    </lineage>
</organism>
<name>A0A1I7ZI36_9BILA</name>
<dbReference type="Proteomes" id="UP000095287">
    <property type="component" value="Unplaced"/>
</dbReference>